<dbReference type="OrthoDB" id="566238at2759"/>
<evidence type="ECO:0000313" key="8">
    <source>
        <dbReference type="Proteomes" id="UP000322899"/>
    </source>
</evidence>
<dbReference type="GO" id="GO:0005739">
    <property type="term" value="C:mitochondrion"/>
    <property type="evidence" value="ECO:0007669"/>
    <property type="project" value="TreeGrafter"/>
</dbReference>
<sequence length="302" mass="31819">MLRRTLTTLSQSAAATSPKPFGRWFAGLDQLTEPGTVVVDCSGPPAYERAHLAGARCLSVPPTFKQAGTNSVSSEAEVQACAAQLGIGKNTKVIAYDDMGGLFAARFWWVMSMYGHDNVQVLHAGWRGAANSGAKVESGPCQNPPSADVDAFTAQRRDDWFASTEDMVAMSLDPPVGVQPGVARLVDVRSPLEVSGEDLRGNPVGGHVRGSLFLPHNLFMQPSGAFPSHEDAMDVVKRAGIDLGSPLITMCQSGVRAAHTALVLRALGAEQVAVYDESMGGLSRQAGADLETGAPPMPCMGR</sequence>
<dbReference type="SMART" id="SM00450">
    <property type="entry name" value="RHOD"/>
    <property type="match status" value="2"/>
</dbReference>
<feature type="domain" description="Rhodanese" evidence="3">
    <location>
        <begin position="179"/>
        <end position="291"/>
    </location>
</feature>
<dbReference type="PANTHER" id="PTHR11364:SF27">
    <property type="entry name" value="SULFURTRANSFERASE"/>
    <property type="match status" value="1"/>
</dbReference>
<dbReference type="InterPro" id="IPR001763">
    <property type="entry name" value="Rhodanese-like_dom"/>
</dbReference>
<evidence type="ECO:0000313" key="7">
    <source>
        <dbReference type="EMBL" id="KAA0177006.1"/>
    </source>
</evidence>
<dbReference type="InterPro" id="IPR036873">
    <property type="entry name" value="Rhodanese-like_dom_sf"/>
</dbReference>
<dbReference type="Proteomes" id="UP000325113">
    <property type="component" value="Unassembled WGS sequence"/>
</dbReference>
<evidence type="ECO:0000313" key="6">
    <source>
        <dbReference type="EMBL" id="KAA0172249.1"/>
    </source>
</evidence>
<name>A0A5A8CAH0_CAFRO</name>
<evidence type="ECO:0000256" key="2">
    <source>
        <dbReference type="ARBA" id="ARBA00022737"/>
    </source>
</evidence>
<dbReference type="SUPFAM" id="SSF52821">
    <property type="entry name" value="Rhodanese/Cell cycle control phosphatase"/>
    <property type="match status" value="2"/>
</dbReference>
<evidence type="ECO:0000256" key="1">
    <source>
        <dbReference type="ARBA" id="ARBA00022679"/>
    </source>
</evidence>
<evidence type="ECO:0000313" key="10">
    <source>
        <dbReference type="Proteomes" id="UP000324907"/>
    </source>
</evidence>
<protein>
    <recommendedName>
        <fullName evidence="3">Rhodanese domain-containing protein</fullName>
    </recommendedName>
</protein>
<keyword evidence="1" id="KW-0808">Transferase</keyword>
<dbReference type="EMBL" id="VLTO01000005">
    <property type="protein sequence ID" value="KAA0177006.1"/>
    <property type="molecule type" value="Genomic_DNA"/>
</dbReference>
<accession>A0A5A8CAH0</accession>
<proteinExistence type="predicted"/>
<dbReference type="Proteomes" id="UP000323011">
    <property type="component" value="Unassembled WGS sequence"/>
</dbReference>
<evidence type="ECO:0000313" key="11">
    <source>
        <dbReference type="Proteomes" id="UP000325113"/>
    </source>
</evidence>
<reference evidence="8 9" key="1">
    <citation type="submission" date="2019-07" db="EMBL/GenBank/DDBJ databases">
        <title>Genomes of Cafeteria roenbergensis.</title>
        <authorList>
            <person name="Fischer M.G."/>
            <person name="Hackl T."/>
            <person name="Roman M."/>
        </authorList>
    </citation>
    <scope>NUCLEOTIDE SEQUENCE [LARGE SCALE GENOMIC DNA]</scope>
    <source>
        <strain evidence="4 9">BVI</strain>
        <strain evidence="5 11">Cflag</strain>
        <strain evidence="7 8">E4-10P</strain>
        <strain evidence="6 10">RCC970-E3</strain>
    </source>
</reference>
<dbReference type="Pfam" id="PF00581">
    <property type="entry name" value="Rhodanese"/>
    <property type="match status" value="2"/>
</dbReference>
<evidence type="ECO:0000313" key="4">
    <source>
        <dbReference type="EMBL" id="KAA0149657.1"/>
    </source>
</evidence>
<evidence type="ECO:0000313" key="5">
    <source>
        <dbReference type="EMBL" id="KAA0164011.1"/>
    </source>
</evidence>
<dbReference type="EMBL" id="VLTN01000041">
    <property type="protein sequence ID" value="KAA0149657.1"/>
    <property type="molecule type" value="Genomic_DNA"/>
</dbReference>
<evidence type="ECO:0000313" key="9">
    <source>
        <dbReference type="Proteomes" id="UP000323011"/>
    </source>
</evidence>
<dbReference type="Proteomes" id="UP000322899">
    <property type="component" value="Unassembled WGS sequence"/>
</dbReference>
<organism evidence="4 9">
    <name type="scientific">Cafeteria roenbergensis</name>
    <name type="common">Marine flagellate</name>
    <dbReference type="NCBI Taxonomy" id="33653"/>
    <lineage>
        <taxon>Eukaryota</taxon>
        <taxon>Sar</taxon>
        <taxon>Stramenopiles</taxon>
        <taxon>Bigyra</taxon>
        <taxon>Opalozoa</taxon>
        <taxon>Bicosoecida</taxon>
        <taxon>Cafeteriaceae</taxon>
        <taxon>Cafeteria</taxon>
    </lineage>
</organism>
<dbReference type="AlphaFoldDB" id="A0A5A8CAH0"/>
<dbReference type="Gene3D" id="3.40.250.10">
    <property type="entry name" value="Rhodanese-like domain"/>
    <property type="match status" value="2"/>
</dbReference>
<gene>
    <name evidence="7" type="ORF">FNF27_01336</name>
    <name evidence="6" type="ORF">FNF28_00252</name>
    <name evidence="4" type="ORF">FNF29_05868</name>
    <name evidence="5" type="ORF">FNF31_02560</name>
</gene>
<dbReference type="GO" id="GO:0004792">
    <property type="term" value="F:thiosulfate-cyanide sulfurtransferase activity"/>
    <property type="evidence" value="ECO:0007669"/>
    <property type="project" value="TreeGrafter"/>
</dbReference>
<evidence type="ECO:0000259" key="3">
    <source>
        <dbReference type="PROSITE" id="PS50206"/>
    </source>
</evidence>
<keyword evidence="2" id="KW-0677">Repeat</keyword>
<dbReference type="InterPro" id="IPR045078">
    <property type="entry name" value="TST/MPST-like"/>
</dbReference>
<keyword evidence="9" id="KW-1185">Reference proteome</keyword>
<dbReference type="EMBL" id="VLTL01000002">
    <property type="protein sequence ID" value="KAA0172249.1"/>
    <property type="molecule type" value="Genomic_DNA"/>
</dbReference>
<dbReference type="OMA" id="ARLVWML"/>
<dbReference type="PROSITE" id="PS50206">
    <property type="entry name" value="RHODANESE_3"/>
    <property type="match status" value="2"/>
</dbReference>
<feature type="domain" description="Rhodanese" evidence="3">
    <location>
        <begin position="32"/>
        <end position="138"/>
    </location>
</feature>
<dbReference type="PANTHER" id="PTHR11364">
    <property type="entry name" value="THIOSULFATE SULFERTANSFERASE"/>
    <property type="match status" value="1"/>
</dbReference>
<dbReference type="Proteomes" id="UP000324907">
    <property type="component" value="Unassembled WGS sequence"/>
</dbReference>
<comment type="caution">
    <text evidence="4">The sequence shown here is derived from an EMBL/GenBank/DDBJ whole genome shotgun (WGS) entry which is preliminary data.</text>
</comment>
<dbReference type="EMBL" id="VLTM01000019">
    <property type="protein sequence ID" value="KAA0164011.1"/>
    <property type="molecule type" value="Genomic_DNA"/>
</dbReference>